<dbReference type="RefSeq" id="WP_129314556.1">
    <property type="nucleotide sequence ID" value="NZ_JBFCQO010000002.1"/>
</dbReference>
<dbReference type="OrthoDB" id="9792137at2"/>
<evidence type="ECO:0000313" key="1">
    <source>
        <dbReference type="EMBL" id="MUN55196.1"/>
    </source>
</evidence>
<dbReference type="SUPFAM" id="SSF56529">
    <property type="entry name" value="FAH"/>
    <property type="match status" value="1"/>
</dbReference>
<dbReference type="AlphaFoldDB" id="A0A7K1LJ27"/>
<keyword evidence="2" id="KW-1185">Reference proteome</keyword>
<organism evidence="1 2">
    <name type="scientific">Rothia koreensis</name>
    <dbReference type="NCBI Taxonomy" id="592378"/>
    <lineage>
        <taxon>Bacteria</taxon>
        <taxon>Bacillati</taxon>
        <taxon>Actinomycetota</taxon>
        <taxon>Actinomycetes</taxon>
        <taxon>Micrococcales</taxon>
        <taxon>Micrococcaceae</taxon>
        <taxon>Rothia</taxon>
    </lineage>
</organism>
<accession>A0A7K1LJ27</accession>
<sequence>MDIETIARSIVDATDRREPLDRIFPDETGLTPDRAFRVQQEVVRLKVERGDAVAGFKLGNIAKAMQNRFGIDQPDFGYIMAHQFHPENVTLPSEDYIQPFVELEPAFVLKRPLGGKHTTSADVIRATDCVIPSLEIIDSRVRGWDIGIFDTLADSGSTGAIVLGSQPRSLSDVNLADMPGRIDIDGRTVMTGNTSEIYGSPISAIAWLCRRLSEYGITFSEGDVVLPGSCLEAIEMQPGTDLEGVFEGWGGVRVRYGS</sequence>
<dbReference type="GO" id="GO:0008684">
    <property type="term" value="F:2-oxopent-4-enoate hydratase activity"/>
    <property type="evidence" value="ECO:0007669"/>
    <property type="project" value="TreeGrafter"/>
</dbReference>
<dbReference type="InterPro" id="IPR036663">
    <property type="entry name" value="Fumarylacetoacetase_C_sf"/>
</dbReference>
<dbReference type="PANTHER" id="PTHR30143">
    <property type="entry name" value="ACID HYDRATASE"/>
    <property type="match status" value="1"/>
</dbReference>
<dbReference type="GO" id="GO:0005737">
    <property type="term" value="C:cytoplasm"/>
    <property type="evidence" value="ECO:0007669"/>
    <property type="project" value="TreeGrafter"/>
</dbReference>
<proteinExistence type="predicted"/>
<dbReference type="Proteomes" id="UP000462152">
    <property type="component" value="Unassembled WGS sequence"/>
</dbReference>
<reference evidence="1 2" key="1">
    <citation type="submission" date="2019-12" db="EMBL/GenBank/DDBJ databases">
        <authorList>
            <person name="Li J."/>
            <person name="Shi Y."/>
            <person name="Xu G."/>
            <person name="Xiao D."/>
            <person name="Ran X."/>
        </authorList>
    </citation>
    <scope>NUCLEOTIDE SEQUENCE [LARGE SCALE GENOMIC DNA]</scope>
    <source>
        <strain evidence="1 2">JCM 15915</strain>
    </source>
</reference>
<evidence type="ECO:0000313" key="2">
    <source>
        <dbReference type="Proteomes" id="UP000462152"/>
    </source>
</evidence>
<dbReference type="InterPro" id="IPR050772">
    <property type="entry name" value="Hydratase-Decarb/MhpD_sf"/>
</dbReference>
<protein>
    <recommendedName>
        <fullName evidence="3">2-keto-4-pentenoate hydratase</fullName>
    </recommendedName>
</protein>
<evidence type="ECO:0008006" key="3">
    <source>
        <dbReference type="Google" id="ProtNLM"/>
    </source>
</evidence>
<name>A0A7K1LJ27_9MICC</name>
<dbReference type="EMBL" id="WOGT01000004">
    <property type="protein sequence ID" value="MUN55196.1"/>
    <property type="molecule type" value="Genomic_DNA"/>
</dbReference>
<dbReference type="Gene3D" id="3.90.850.10">
    <property type="entry name" value="Fumarylacetoacetase-like, C-terminal domain"/>
    <property type="match status" value="1"/>
</dbReference>
<comment type="caution">
    <text evidence="1">The sequence shown here is derived from an EMBL/GenBank/DDBJ whole genome shotgun (WGS) entry which is preliminary data.</text>
</comment>
<dbReference type="PANTHER" id="PTHR30143:SF0">
    <property type="entry name" value="2-KETO-4-PENTENOATE HYDRATASE"/>
    <property type="match status" value="1"/>
</dbReference>
<gene>
    <name evidence="1" type="ORF">GMA10_08220</name>
</gene>